<proteinExistence type="predicted"/>
<dbReference type="AlphaFoldDB" id="M7ZIF0"/>
<feature type="region of interest" description="Disordered" evidence="1">
    <location>
        <begin position="154"/>
        <end position="179"/>
    </location>
</feature>
<accession>M7ZIF0</accession>
<dbReference type="InterPro" id="IPR012677">
    <property type="entry name" value="Nucleotide-bd_a/b_plait_sf"/>
</dbReference>
<dbReference type="EMBL" id="KD254645">
    <property type="protein sequence ID" value="EMS47879.1"/>
    <property type="molecule type" value="Genomic_DNA"/>
</dbReference>
<organism evidence="2">
    <name type="scientific">Triticum urartu</name>
    <name type="common">Red wild einkorn</name>
    <name type="synonym">Crithodium urartu</name>
    <dbReference type="NCBI Taxonomy" id="4572"/>
    <lineage>
        <taxon>Eukaryota</taxon>
        <taxon>Viridiplantae</taxon>
        <taxon>Streptophyta</taxon>
        <taxon>Embryophyta</taxon>
        <taxon>Tracheophyta</taxon>
        <taxon>Spermatophyta</taxon>
        <taxon>Magnoliopsida</taxon>
        <taxon>Liliopsida</taxon>
        <taxon>Poales</taxon>
        <taxon>Poaceae</taxon>
        <taxon>BOP clade</taxon>
        <taxon>Pooideae</taxon>
        <taxon>Triticodae</taxon>
        <taxon>Triticeae</taxon>
        <taxon>Triticinae</taxon>
        <taxon>Triticum</taxon>
    </lineage>
</organism>
<dbReference type="STRING" id="4572.M7ZIF0"/>
<gene>
    <name evidence="2" type="ORF">TRIUR3_08881</name>
</gene>
<feature type="compositionally biased region" description="Polar residues" evidence="1">
    <location>
        <begin position="166"/>
        <end position="179"/>
    </location>
</feature>
<evidence type="ECO:0000256" key="1">
    <source>
        <dbReference type="SAM" id="MobiDB-lite"/>
    </source>
</evidence>
<dbReference type="GO" id="GO:0003676">
    <property type="term" value="F:nucleic acid binding"/>
    <property type="evidence" value="ECO:0007669"/>
    <property type="project" value="InterPro"/>
</dbReference>
<sequence>MWSYQVIQCIKEIDLKQSGELWFVKGRNPILWNLISCSCVPKAPRLVDLQANLKVPLILELSLLAISAYIEFLEKESAEKALTLNGTSFMSRILKVVRKSSVEVPQQPGWSRGVRASPFASRLIRTAYPRPTFPGAMRGRLAIRGNARSFQWKRGAADSVDAGKPSQATPVTPGSQMEF</sequence>
<dbReference type="InterPro" id="IPR035979">
    <property type="entry name" value="RBD_domain_sf"/>
</dbReference>
<dbReference type="eggNOG" id="KOG3702">
    <property type="taxonomic scope" value="Eukaryota"/>
</dbReference>
<name>M7ZIF0_TRIUA</name>
<protein>
    <submittedName>
        <fullName evidence="2">Uncharacterized protein</fullName>
    </submittedName>
</protein>
<evidence type="ECO:0000313" key="2">
    <source>
        <dbReference type="EMBL" id="EMS47879.1"/>
    </source>
</evidence>
<reference evidence="2" key="1">
    <citation type="journal article" date="2013" name="Nature">
        <title>Draft genome of the wheat A-genome progenitor Triticum urartu.</title>
        <authorList>
            <person name="Ling H.Q."/>
            <person name="Zhao S."/>
            <person name="Liu D."/>
            <person name="Wang J."/>
            <person name="Sun H."/>
            <person name="Zhang C."/>
            <person name="Fan H."/>
            <person name="Li D."/>
            <person name="Dong L."/>
            <person name="Tao Y."/>
            <person name="Gao C."/>
            <person name="Wu H."/>
            <person name="Li Y."/>
            <person name="Cui Y."/>
            <person name="Guo X."/>
            <person name="Zheng S."/>
            <person name="Wang B."/>
            <person name="Yu K."/>
            <person name="Liang Q."/>
            <person name="Yang W."/>
            <person name="Lou X."/>
            <person name="Chen J."/>
            <person name="Feng M."/>
            <person name="Jian J."/>
            <person name="Zhang X."/>
            <person name="Luo G."/>
            <person name="Jiang Y."/>
            <person name="Liu J."/>
            <person name="Wang Z."/>
            <person name="Sha Y."/>
            <person name="Zhang B."/>
            <person name="Wu H."/>
            <person name="Tang D."/>
            <person name="Shen Q."/>
            <person name="Xue P."/>
            <person name="Zou S."/>
            <person name="Wang X."/>
            <person name="Liu X."/>
            <person name="Wang F."/>
            <person name="Yang Y."/>
            <person name="An X."/>
            <person name="Dong Z."/>
            <person name="Zhang K."/>
            <person name="Zhang X."/>
            <person name="Luo M.C."/>
            <person name="Dvorak J."/>
            <person name="Tong Y."/>
            <person name="Wang J."/>
            <person name="Yang H."/>
            <person name="Li Z."/>
            <person name="Wang D."/>
            <person name="Zhang A."/>
            <person name="Wang J."/>
        </authorList>
    </citation>
    <scope>NUCLEOTIDE SEQUENCE</scope>
</reference>
<dbReference type="Gene3D" id="3.30.70.330">
    <property type="match status" value="1"/>
</dbReference>
<dbReference type="SUPFAM" id="SSF54928">
    <property type="entry name" value="RNA-binding domain, RBD"/>
    <property type="match status" value="1"/>
</dbReference>